<name>A0A7C5J047_9GAMM</name>
<keyword evidence="1" id="KW-0547">Nucleotide-binding</keyword>
<dbReference type="GO" id="GO:0003677">
    <property type="term" value="F:DNA binding"/>
    <property type="evidence" value="ECO:0007669"/>
    <property type="project" value="InterPro"/>
</dbReference>
<accession>A0A7C5J047</accession>
<dbReference type="GO" id="GO:0000725">
    <property type="term" value="P:recombinational repair"/>
    <property type="evidence" value="ECO:0007669"/>
    <property type="project" value="TreeGrafter"/>
</dbReference>
<dbReference type="AlphaFoldDB" id="A0A7C5J047"/>
<feature type="region of interest" description="Disordered" evidence="5">
    <location>
        <begin position="72"/>
        <end position="100"/>
    </location>
</feature>
<protein>
    <submittedName>
        <fullName evidence="7">ATP-dependent DNA helicase Rep</fullName>
    </submittedName>
</protein>
<feature type="compositionally biased region" description="Basic and acidic residues" evidence="5">
    <location>
        <begin position="72"/>
        <end position="83"/>
    </location>
</feature>
<evidence type="ECO:0000256" key="1">
    <source>
        <dbReference type="ARBA" id="ARBA00022741"/>
    </source>
</evidence>
<reference evidence="7" key="1">
    <citation type="journal article" date="2020" name="mSystems">
        <title>Genome- and Community-Level Interaction Insights into Carbon Utilization and Element Cycling Functions of Hydrothermarchaeota in Hydrothermal Sediment.</title>
        <authorList>
            <person name="Zhou Z."/>
            <person name="Liu Y."/>
            <person name="Xu W."/>
            <person name="Pan J."/>
            <person name="Luo Z.H."/>
            <person name="Li M."/>
        </authorList>
    </citation>
    <scope>NUCLEOTIDE SEQUENCE [LARGE SCALE GENOMIC DNA]</scope>
    <source>
        <strain evidence="7">HyVt-535</strain>
    </source>
</reference>
<dbReference type="GO" id="GO:0043138">
    <property type="term" value="F:3'-5' DNA helicase activity"/>
    <property type="evidence" value="ECO:0007669"/>
    <property type="project" value="TreeGrafter"/>
</dbReference>
<evidence type="ECO:0000256" key="4">
    <source>
        <dbReference type="ARBA" id="ARBA00022840"/>
    </source>
</evidence>
<dbReference type="Gene3D" id="3.40.50.300">
    <property type="entry name" value="P-loop containing nucleotide triphosphate hydrolases"/>
    <property type="match status" value="1"/>
</dbReference>
<dbReference type="InterPro" id="IPR000212">
    <property type="entry name" value="DNA_helicase_UvrD/REP"/>
</dbReference>
<feature type="non-terminal residue" evidence="7">
    <location>
        <position position="1"/>
    </location>
</feature>
<dbReference type="GO" id="GO:0016787">
    <property type="term" value="F:hydrolase activity"/>
    <property type="evidence" value="ECO:0007669"/>
    <property type="project" value="UniProtKB-KW"/>
</dbReference>
<dbReference type="PANTHER" id="PTHR11070">
    <property type="entry name" value="UVRD / RECB / PCRA DNA HELICASE FAMILY MEMBER"/>
    <property type="match status" value="1"/>
</dbReference>
<comment type="caution">
    <text evidence="7">The sequence shown here is derived from an EMBL/GenBank/DDBJ whole genome shotgun (WGS) entry which is preliminary data.</text>
</comment>
<dbReference type="Pfam" id="PF13361">
    <property type="entry name" value="UvrD_C"/>
    <property type="match status" value="1"/>
</dbReference>
<dbReference type="Proteomes" id="UP000886100">
    <property type="component" value="Unassembled WGS sequence"/>
</dbReference>
<evidence type="ECO:0000256" key="5">
    <source>
        <dbReference type="SAM" id="MobiDB-lite"/>
    </source>
</evidence>
<dbReference type="InterPro" id="IPR014017">
    <property type="entry name" value="DNA_helicase_UvrD-like_C"/>
</dbReference>
<dbReference type="InterPro" id="IPR027417">
    <property type="entry name" value="P-loop_NTPase"/>
</dbReference>
<dbReference type="PANTHER" id="PTHR11070:SF64">
    <property type="entry name" value="ATP-DEPENDENT DNA HELICASE REP"/>
    <property type="match status" value="1"/>
</dbReference>
<keyword evidence="3 7" id="KW-0347">Helicase</keyword>
<evidence type="ECO:0000313" key="7">
    <source>
        <dbReference type="EMBL" id="HHH13913.1"/>
    </source>
</evidence>
<gene>
    <name evidence="7" type="ORF">ENJ98_06715</name>
</gene>
<dbReference type="GO" id="GO:0005524">
    <property type="term" value="F:ATP binding"/>
    <property type="evidence" value="ECO:0007669"/>
    <property type="project" value="UniProtKB-KW"/>
</dbReference>
<dbReference type="EMBL" id="DROM01000404">
    <property type="protein sequence ID" value="HHH13913.1"/>
    <property type="molecule type" value="Genomic_DNA"/>
</dbReference>
<sequence length="100" mass="11691">FLVGVEEELLPHRTSIEEENIEEERRLAYVGITRARRLLHLTCARKRRKGGELVECEPSRFLEELPAEELEWEGRQAEEDPEKRKARGRAHLASLKAMLE</sequence>
<dbReference type="SUPFAM" id="SSF52540">
    <property type="entry name" value="P-loop containing nucleoside triphosphate hydrolases"/>
    <property type="match status" value="1"/>
</dbReference>
<proteinExistence type="predicted"/>
<feature type="domain" description="UvrD-like helicase C-terminal" evidence="6">
    <location>
        <begin position="1"/>
        <end position="45"/>
    </location>
</feature>
<evidence type="ECO:0000256" key="3">
    <source>
        <dbReference type="ARBA" id="ARBA00022806"/>
    </source>
</evidence>
<evidence type="ECO:0000259" key="6">
    <source>
        <dbReference type="Pfam" id="PF13361"/>
    </source>
</evidence>
<keyword evidence="2" id="KW-0378">Hydrolase</keyword>
<dbReference type="GO" id="GO:0005829">
    <property type="term" value="C:cytosol"/>
    <property type="evidence" value="ECO:0007669"/>
    <property type="project" value="TreeGrafter"/>
</dbReference>
<keyword evidence="4" id="KW-0067">ATP-binding</keyword>
<evidence type="ECO:0000256" key="2">
    <source>
        <dbReference type="ARBA" id="ARBA00022801"/>
    </source>
</evidence>
<organism evidence="7">
    <name type="scientific">Thiolapillus brandeum</name>
    <dbReference type="NCBI Taxonomy" id="1076588"/>
    <lineage>
        <taxon>Bacteria</taxon>
        <taxon>Pseudomonadati</taxon>
        <taxon>Pseudomonadota</taxon>
        <taxon>Gammaproteobacteria</taxon>
        <taxon>Chromatiales</taxon>
        <taxon>Sedimenticolaceae</taxon>
        <taxon>Thiolapillus</taxon>
    </lineage>
</organism>